<evidence type="ECO:0000313" key="3">
    <source>
        <dbReference type="EMBL" id="MBA4503437.1"/>
    </source>
</evidence>
<name>A0A7W1X0B1_9GAMM</name>
<dbReference type="EMBL" id="JACEMT010000053">
    <property type="protein sequence ID" value="MBA4503437.1"/>
    <property type="molecule type" value="Genomic_DNA"/>
</dbReference>
<evidence type="ECO:0000256" key="2">
    <source>
        <dbReference type="SAM" id="Phobius"/>
    </source>
</evidence>
<feature type="compositionally biased region" description="Low complexity" evidence="1">
    <location>
        <begin position="286"/>
        <end position="295"/>
    </location>
</feature>
<evidence type="ECO:0000256" key="1">
    <source>
        <dbReference type="SAM" id="MobiDB-lite"/>
    </source>
</evidence>
<accession>A0A7W1X0B1</accession>
<evidence type="ECO:0008006" key="5">
    <source>
        <dbReference type="Google" id="ProtNLM"/>
    </source>
</evidence>
<keyword evidence="2" id="KW-1133">Transmembrane helix</keyword>
<feature type="region of interest" description="Disordered" evidence="1">
    <location>
        <begin position="175"/>
        <end position="308"/>
    </location>
</feature>
<sequence length="519" mass="57105">MKPTANNSVRTPQMTLRALLLVALLLLLSLALAGIIEYLRLQERANDQATDVSQAFGNSTAILVQPLVLSDDRISLNYLLNELASLSLISGVRLTAPDQTLIALSGKDQGHQHTLELVQGEVPIGQLTIWSNPTVFSTALQTQLTEILLLLALCFGITLVLMLFGLTRPPRTQATIGSDPAEAMTDTVPMNTPVVSDTPAASTDHEQPATDSDLIPDFSFARNGQPPASAAPKAPAPPDIQATPAQPEDDTDMLPDFPPLQSEPETVSVEVEEEENERDSTPALPPLAETPLDTEPSSELPTTTNRERERAPLYVLEAEPESTLIPEEAGYLFLIDTRSAHSDNLDEQERDQLLHNYRILANSVARIYSGETRTLNNGDLCILFAESDDKDTHGINALCCAMLFAGLYKQYNQKQIRAFQPVINLHMALVRGAREQMNTLLEQAQRLTQTTQSNELISHAPLTDADALHEVLLQDGRIRHEDEDKVLIMEICATYQELLDKQAQHLLNKLDERDQGQAD</sequence>
<dbReference type="RefSeq" id="WP_181741231.1">
    <property type="nucleotide sequence ID" value="NZ_JACEMT010000053.1"/>
</dbReference>
<gene>
    <name evidence="3" type="ORF">H1S06_13845</name>
</gene>
<feature type="transmembrane region" description="Helical" evidence="2">
    <location>
        <begin position="147"/>
        <end position="166"/>
    </location>
</feature>
<feature type="compositionally biased region" description="Polar residues" evidence="1">
    <location>
        <begin position="188"/>
        <end position="201"/>
    </location>
</feature>
<organism evidence="3 4">
    <name type="scientific">Marinobacterium marinum</name>
    <dbReference type="NCBI Taxonomy" id="2756129"/>
    <lineage>
        <taxon>Bacteria</taxon>
        <taxon>Pseudomonadati</taxon>
        <taxon>Pseudomonadota</taxon>
        <taxon>Gammaproteobacteria</taxon>
        <taxon>Oceanospirillales</taxon>
        <taxon>Oceanospirillaceae</taxon>
        <taxon>Marinobacterium</taxon>
    </lineage>
</organism>
<keyword evidence="4" id="KW-1185">Reference proteome</keyword>
<reference evidence="3 4" key="1">
    <citation type="submission" date="2020-07" db="EMBL/GenBank/DDBJ databases">
        <title>Bacterium isolated from marien macroalgae.</title>
        <authorList>
            <person name="Zhu K."/>
            <person name="Lu D."/>
            <person name="Du Z."/>
        </authorList>
    </citation>
    <scope>NUCLEOTIDE SEQUENCE [LARGE SCALE GENOMIC DNA]</scope>
    <source>
        <strain evidence="3 4">3-1745</strain>
    </source>
</reference>
<proteinExistence type="predicted"/>
<evidence type="ECO:0000313" key="4">
    <source>
        <dbReference type="Proteomes" id="UP000538931"/>
    </source>
</evidence>
<dbReference type="AlphaFoldDB" id="A0A7W1X0B1"/>
<keyword evidence="2" id="KW-0472">Membrane</keyword>
<keyword evidence="2" id="KW-0812">Transmembrane</keyword>
<protein>
    <recommendedName>
        <fullName evidence="5">Histidine kinase</fullName>
    </recommendedName>
</protein>
<dbReference type="Proteomes" id="UP000538931">
    <property type="component" value="Unassembled WGS sequence"/>
</dbReference>
<comment type="caution">
    <text evidence="3">The sequence shown here is derived from an EMBL/GenBank/DDBJ whole genome shotgun (WGS) entry which is preliminary data.</text>
</comment>